<evidence type="ECO:0000256" key="5">
    <source>
        <dbReference type="ARBA" id="ARBA00022801"/>
    </source>
</evidence>
<name>B8GQR6_THISH</name>
<keyword evidence="2" id="KW-1277">Toxin-antitoxin system</keyword>
<proteinExistence type="inferred from homology"/>
<organism evidence="9 10">
    <name type="scientific">Thioalkalivibrio sulfidiphilus (strain HL-EbGR7)</name>
    <dbReference type="NCBI Taxonomy" id="396588"/>
    <lineage>
        <taxon>Bacteria</taxon>
        <taxon>Pseudomonadati</taxon>
        <taxon>Pseudomonadota</taxon>
        <taxon>Gammaproteobacteria</taxon>
        <taxon>Chromatiales</taxon>
        <taxon>Ectothiorhodospiraceae</taxon>
        <taxon>Thioalkalivibrio</taxon>
    </lineage>
</organism>
<comment type="similarity">
    <text evidence="7">Belongs to the PINc/VapC protein family.</text>
</comment>
<comment type="cofactor">
    <cofactor evidence="1">
        <name>Mg(2+)</name>
        <dbReference type="ChEBI" id="CHEBI:18420"/>
    </cofactor>
</comment>
<dbReference type="eggNOG" id="COG1487">
    <property type="taxonomic scope" value="Bacteria"/>
</dbReference>
<dbReference type="Gene3D" id="3.40.50.1010">
    <property type="entry name" value="5'-nuclease"/>
    <property type="match status" value="1"/>
</dbReference>
<evidence type="ECO:0000313" key="9">
    <source>
        <dbReference type="EMBL" id="ACL74290.1"/>
    </source>
</evidence>
<dbReference type="InterPro" id="IPR050556">
    <property type="entry name" value="Type_II_TA_system_RNase"/>
</dbReference>
<dbReference type="GO" id="GO:0016787">
    <property type="term" value="F:hydrolase activity"/>
    <property type="evidence" value="ECO:0007669"/>
    <property type="project" value="UniProtKB-KW"/>
</dbReference>
<evidence type="ECO:0000256" key="4">
    <source>
        <dbReference type="ARBA" id="ARBA00022723"/>
    </source>
</evidence>
<dbReference type="OrthoDB" id="9800524at2"/>
<dbReference type="STRING" id="396588.Tgr7_3221"/>
<dbReference type="PANTHER" id="PTHR33653">
    <property type="entry name" value="RIBONUCLEASE VAPC2"/>
    <property type="match status" value="1"/>
</dbReference>
<reference evidence="9 10" key="1">
    <citation type="journal article" date="2011" name="Stand. Genomic Sci.">
        <title>Complete genome sequence of 'Thioalkalivibrio sulfidophilus' HL-EbGr7.</title>
        <authorList>
            <person name="Muyzer G."/>
            <person name="Sorokin D.Y."/>
            <person name="Mavromatis K."/>
            <person name="Lapidus A."/>
            <person name="Clum A."/>
            <person name="Ivanova N."/>
            <person name="Pati A."/>
            <person name="d'Haeseleer P."/>
            <person name="Woyke T."/>
            <person name="Kyrpides N.C."/>
        </authorList>
    </citation>
    <scope>NUCLEOTIDE SEQUENCE [LARGE SCALE GENOMIC DNA]</scope>
    <source>
        <strain evidence="9 10">HL-EbGR7</strain>
    </source>
</reference>
<keyword evidence="3" id="KW-0540">Nuclease</keyword>
<evidence type="ECO:0000313" key="10">
    <source>
        <dbReference type="Proteomes" id="UP000002383"/>
    </source>
</evidence>
<dbReference type="KEGG" id="tgr:Tgr7_3221"/>
<keyword evidence="4" id="KW-0479">Metal-binding</keyword>
<dbReference type="Pfam" id="PF01850">
    <property type="entry name" value="PIN"/>
    <property type="match status" value="1"/>
</dbReference>
<keyword evidence="6" id="KW-0460">Magnesium</keyword>
<evidence type="ECO:0000259" key="8">
    <source>
        <dbReference type="Pfam" id="PF01850"/>
    </source>
</evidence>
<dbReference type="SUPFAM" id="SSF88723">
    <property type="entry name" value="PIN domain-like"/>
    <property type="match status" value="1"/>
</dbReference>
<evidence type="ECO:0000256" key="6">
    <source>
        <dbReference type="ARBA" id="ARBA00022842"/>
    </source>
</evidence>
<gene>
    <name evidence="9" type="ordered locus">Tgr7_3221</name>
</gene>
<protein>
    <recommendedName>
        <fullName evidence="8">PIN domain-containing protein</fullName>
    </recommendedName>
</protein>
<dbReference type="Proteomes" id="UP000002383">
    <property type="component" value="Chromosome"/>
</dbReference>
<dbReference type="InterPro" id="IPR029060">
    <property type="entry name" value="PIN-like_dom_sf"/>
</dbReference>
<dbReference type="GO" id="GO:0004518">
    <property type="term" value="F:nuclease activity"/>
    <property type="evidence" value="ECO:0007669"/>
    <property type="project" value="UniProtKB-KW"/>
</dbReference>
<dbReference type="HOGENOM" id="CLU_137728_0_0_6"/>
<dbReference type="InterPro" id="IPR002716">
    <property type="entry name" value="PIN_dom"/>
</dbReference>
<dbReference type="GO" id="GO:0046872">
    <property type="term" value="F:metal ion binding"/>
    <property type="evidence" value="ECO:0007669"/>
    <property type="project" value="UniProtKB-KW"/>
</dbReference>
<dbReference type="PANTHER" id="PTHR33653:SF1">
    <property type="entry name" value="RIBONUCLEASE VAPC2"/>
    <property type="match status" value="1"/>
</dbReference>
<feature type="domain" description="PIN" evidence="8">
    <location>
        <begin position="2"/>
        <end position="124"/>
    </location>
</feature>
<dbReference type="AlphaFoldDB" id="B8GQR6"/>
<keyword evidence="5" id="KW-0378">Hydrolase</keyword>
<dbReference type="RefSeq" id="WP_012639752.1">
    <property type="nucleotide sequence ID" value="NC_011901.1"/>
</dbReference>
<dbReference type="EMBL" id="CP001339">
    <property type="protein sequence ID" value="ACL74290.1"/>
    <property type="molecule type" value="Genomic_DNA"/>
</dbReference>
<evidence type="ECO:0000256" key="2">
    <source>
        <dbReference type="ARBA" id="ARBA00022649"/>
    </source>
</evidence>
<keyword evidence="10" id="KW-1185">Reference proteome</keyword>
<evidence type="ECO:0000256" key="1">
    <source>
        <dbReference type="ARBA" id="ARBA00001946"/>
    </source>
</evidence>
<evidence type="ECO:0000256" key="3">
    <source>
        <dbReference type="ARBA" id="ARBA00022722"/>
    </source>
</evidence>
<evidence type="ECO:0000256" key="7">
    <source>
        <dbReference type="ARBA" id="ARBA00038093"/>
    </source>
</evidence>
<sequence>MVLVDTNVLIDVLEDDPQWAEWSVTRLRQLSAAHELAINPIVYAELSLAFEQVEELETVVSDLQLRFMEIPRAALFLAGKAFMRYRRKGGMKHNVLPDFFIGAHAAVAELPLLTRDTRRYRTYFPTVHVISPDA</sequence>
<accession>B8GQR6</accession>